<name>M1DUY2_SOLTU</name>
<evidence type="ECO:0000313" key="2">
    <source>
        <dbReference type="Proteomes" id="UP000011115"/>
    </source>
</evidence>
<sequence>MVVSATPRGNLASVFFGEFSQIGSNFGESEDSMDSPTSINVNALMADSTDMDKKFAMMDQTIETLKKSVDDKNLHIYQLMNKLEAFTPGESSHVPTCPSGFDQQNKDVEESLGKSKFQKEKQSASVAALSSLFGFHLRGAKEITSSHYTSIEKTKESKEGKTPQRTSIFERIGRLTPRVSVFERLGRNDKRGSSKQVDEYATTSKTSIFHRLGTKRKSLFERRLLEHENQDSCV</sequence>
<dbReference type="PaxDb" id="4113-PGSC0003DMT400094815"/>
<dbReference type="InParanoid" id="M1DUY2"/>
<protein>
    <submittedName>
        <fullName evidence="1">Uncharacterized protein</fullName>
    </submittedName>
</protein>
<dbReference type="Gramene" id="PGSC0003DMT400094815">
    <property type="protein sequence ID" value="PGSC0003DMT400094815"/>
    <property type="gene ID" value="PGSC0003DMG400044386"/>
</dbReference>
<dbReference type="AlphaFoldDB" id="M1DUY2"/>
<dbReference type="HOGENOM" id="CLU_1186756_0_0_1"/>
<accession>M1DUY2</accession>
<dbReference type="eggNOG" id="ENOG502SVAY">
    <property type="taxonomic scope" value="Eukaryota"/>
</dbReference>
<organism evidence="1 2">
    <name type="scientific">Solanum tuberosum</name>
    <name type="common">Potato</name>
    <dbReference type="NCBI Taxonomy" id="4113"/>
    <lineage>
        <taxon>Eukaryota</taxon>
        <taxon>Viridiplantae</taxon>
        <taxon>Streptophyta</taxon>
        <taxon>Embryophyta</taxon>
        <taxon>Tracheophyta</taxon>
        <taxon>Spermatophyta</taxon>
        <taxon>Magnoliopsida</taxon>
        <taxon>eudicotyledons</taxon>
        <taxon>Gunneridae</taxon>
        <taxon>Pentapetalae</taxon>
        <taxon>asterids</taxon>
        <taxon>lamiids</taxon>
        <taxon>Solanales</taxon>
        <taxon>Solanaceae</taxon>
        <taxon>Solanoideae</taxon>
        <taxon>Solaneae</taxon>
        <taxon>Solanum</taxon>
    </lineage>
</organism>
<proteinExistence type="predicted"/>
<reference evidence="2" key="1">
    <citation type="journal article" date="2011" name="Nature">
        <title>Genome sequence and analysis of the tuber crop potato.</title>
        <authorList>
            <consortium name="The Potato Genome Sequencing Consortium"/>
        </authorList>
    </citation>
    <scope>NUCLEOTIDE SEQUENCE [LARGE SCALE GENOMIC DNA]</scope>
    <source>
        <strain evidence="2">cv. DM1-3 516 R44</strain>
    </source>
</reference>
<keyword evidence="2" id="KW-1185">Reference proteome</keyword>
<reference evidence="1" key="2">
    <citation type="submission" date="2015-06" db="UniProtKB">
        <authorList>
            <consortium name="EnsemblPlants"/>
        </authorList>
    </citation>
    <scope>IDENTIFICATION</scope>
    <source>
        <strain evidence="1">DM1-3 516 R44</strain>
    </source>
</reference>
<dbReference type="Proteomes" id="UP000011115">
    <property type="component" value="Unassembled WGS sequence"/>
</dbReference>
<evidence type="ECO:0000313" key="1">
    <source>
        <dbReference type="EnsemblPlants" id="PGSC0003DMT400094815"/>
    </source>
</evidence>
<dbReference type="EnsemblPlants" id="PGSC0003DMT400094815">
    <property type="protein sequence ID" value="PGSC0003DMT400094815"/>
    <property type="gene ID" value="PGSC0003DMG400044386"/>
</dbReference>